<keyword evidence="4 5" id="KW-0408">Iron</keyword>
<feature type="binding site" description="axial binding residue" evidence="5">
    <location>
        <position position="439"/>
    </location>
    <ligand>
        <name>heme</name>
        <dbReference type="ChEBI" id="CHEBI:30413"/>
    </ligand>
    <ligandPart>
        <name>Fe</name>
        <dbReference type="ChEBI" id="CHEBI:18248"/>
    </ligandPart>
</feature>
<dbReference type="InterPro" id="IPR050121">
    <property type="entry name" value="Cytochrome_P450_monoxygenase"/>
</dbReference>
<dbReference type="SUPFAM" id="SSF48264">
    <property type="entry name" value="Cytochrome P450"/>
    <property type="match status" value="1"/>
</dbReference>
<dbReference type="Proteomes" id="UP000193922">
    <property type="component" value="Unassembled WGS sequence"/>
</dbReference>
<feature type="transmembrane region" description="Helical" evidence="6">
    <location>
        <begin position="6"/>
        <end position="39"/>
    </location>
</feature>
<dbReference type="GO" id="GO:0005506">
    <property type="term" value="F:iron ion binding"/>
    <property type="evidence" value="ECO:0007669"/>
    <property type="project" value="InterPro"/>
</dbReference>
<dbReference type="PANTHER" id="PTHR24305">
    <property type="entry name" value="CYTOCHROME P450"/>
    <property type="match status" value="1"/>
</dbReference>
<proteinExistence type="predicted"/>
<dbReference type="OrthoDB" id="1470350at2759"/>
<dbReference type="PRINTS" id="PR00463">
    <property type="entry name" value="EP450I"/>
</dbReference>
<evidence type="ECO:0000256" key="1">
    <source>
        <dbReference type="ARBA" id="ARBA00001971"/>
    </source>
</evidence>
<accession>A0A1Y1WN99</accession>
<evidence type="ECO:0000256" key="5">
    <source>
        <dbReference type="PIRSR" id="PIRSR602401-1"/>
    </source>
</evidence>
<dbReference type="PRINTS" id="PR00385">
    <property type="entry name" value="P450"/>
</dbReference>
<dbReference type="AlphaFoldDB" id="A0A1Y1WN99"/>
<dbReference type="EMBL" id="MCFD01000001">
    <property type="protein sequence ID" value="ORX75037.1"/>
    <property type="molecule type" value="Genomic_DNA"/>
</dbReference>
<dbReference type="PANTHER" id="PTHR24305:SF235">
    <property type="entry name" value="CYTOCHROME P450 MONOOXYGENASE APDB-RELATED"/>
    <property type="match status" value="1"/>
</dbReference>
<keyword evidence="6" id="KW-0812">Transmembrane</keyword>
<keyword evidence="5" id="KW-0349">Heme</keyword>
<evidence type="ECO:0000256" key="2">
    <source>
        <dbReference type="ARBA" id="ARBA00022723"/>
    </source>
</evidence>
<dbReference type="GO" id="GO:0004497">
    <property type="term" value="F:monooxygenase activity"/>
    <property type="evidence" value="ECO:0007669"/>
    <property type="project" value="InterPro"/>
</dbReference>
<dbReference type="RefSeq" id="XP_040748248.1">
    <property type="nucleotide sequence ID" value="XM_040886389.1"/>
</dbReference>
<protein>
    <submittedName>
        <fullName evidence="7">Cytochrome P450</fullName>
    </submittedName>
</protein>
<evidence type="ECO:0000313" key="7">
    <source>
        <dbReference type="EMBL" id="ORX75037.1"/>
    </source>
</evidence>
<dbReference type="GO" id="GO:0044550">
    <property type="term" value="P:secondary metabolite biosynthetic process"/>
    <property type="evidence" value="ECO:0007669"/>
    <property type="project" value="UniProtKB-ARBA"/>
</dbReference>
<dbReference type="InterPro" id="IPR002401">
    <property type="entry name" value="Cyt_P450_E_grp-I"/>
</dbReference>
<comment type="caution">
    <text evidence="7">The sequence shown here is derived from an EMBL/GenBank/DDBJ whole genome shotgun (WGS) entry which is preliminary data.</text>
</comment>
<gene>
    <name evidence="7" type="ORF">DL89DRAFT_264818</name>
</gene>
<reference evidence="7 8" key="1">
    <citation type="submission" date="2016-07" db="EMBL/GenBank/DDBJ databases">
        <title>Pervasive Adenine N6-methylation of Active Genes in Fungi.</title>
        <authorList>
            <consortium name="DOE Joint Genome Institute"/>
            <person name="Mondo S.J."/>
            <person name="Dannebaum R.O."/>
            <person name="Kuo R.C."/>
            <person name="Labutti K."/>
            <person name="Haridas S."/>
            <person name="Kuo A."/>
            <person name="Salamov A."/>
            <person name="Ahrendt S.R."/>
            <person name="Lipzen A."/>
            <person name="Sullivan W."/>
            <person name="Andreopoulos W.B."/>
            <person name="Clum A."/>
            <person name="Lindquist E."/>
            <person name="Daum C."/>
            <person name="Ramamoorthy G.K."/>
            <person name="Gryganskyi A."/>
            <person name="Culley D."/>
            <person name="Magnuson J.K."/>
            <person name="James T.Y."/>
            <person name="O'Malley M.A."/>
            <person name="Stajich J.E."/>
            <person name="Spatafora J.W."/>
            <person name="Visel A."/>
            <person name="Grigoriev I.V."/>
        </authorList>
    </citation>
    <scope>NUCLEOTIDE SEQUENCE [LARGE SCALE GENOMIC DNA]</scope>
    <source>
        <strain evidence="7 8">ATCC 12442</strain>
    </source>
</reference>
<name>A0A1Y1WN99_9FUNG</name>
<dbReference type="InterPro" id="IPR001128">
    <property type="entry name" value="Cyt_P450"/>
</dbReference>
<dbReference type="GO" id="GO:0016705">
    <property type="term" value="F:oxidoreductase activity, acting on paired donors, with incorporation or reduction of molecular oxygen"/>
    <property type="evidence" value="ECO:0007669"/>
    <property type="project" value="InterPro"/>
</dbReference>
<keyword evidence="3" id="KW-0560">Oxidoreductase</keyword>
<keyword evidence="6" id="KW-0472">Membrane</keyword>
<evidence type="ECO:0000256" key="6">
    <source>
        <dbReference type="SAM" id="Phobius"/>
    </source>
</evidence>
<evidence type="ECO:0000313" key="8">
    <source>
        <dbReference type="Proteomes" id="UP000193922"/>
    </source>
</evidence>
<keyword evidence="2 5" id="KW-0479">Metal-binding</keyword>
<dbReference type="STRING" id="61395.A0A1Y1WN99"/>
<dbReference type="Gene3D" id="1.10.630.10">
    <property type="entry name" value="Cytochrome P450"/>
    <property type="match status" value="1"/>
</dbReference>
<dbReference type="GeneID" id="63803037"/>
<evidence type="ECO:0000256" key="4">
    <source>
        <dbReference type="ARBA" id="ARBA00023004"/>
    </source>
</evidence>
<keyword evidence="8" id="KW-1185">Reference proteome</keyword>
<organism evidence="7 8">
    <name type="scientific">Linderina pennispora</name>
    <dbReference type="NCBI Taxonomy" id="61395"/>
    <lineage>
        <taxon>Eukaryota</taxon>
        <taxon>Fungi</taxon>
        <taxon>Fungi incertae sedis</taxon>
        <taxon>Zoopagomycota</taxon>
        <taxon>Kickxellomycotina</taxon>
        <taxon>Kickxellomycetes</taxon>
        <taxon>Kickxellales</taxon>
        <taxon>Kickxellaceae</taxon>
        <taxon>Linderina</taxon>
    </lineage>
</organism>
<evidence type="ECO:0000256" key="3">
    <source>
        <dbReference type="ARBA" id="ARBA00023002"/>
    </source>
</evidence>
<keyword evidence="6" id="KW-1133">Transmembrane helix</keyword>
<sequence length="511" mass="57288">MLSSIIVPLIGVIVDVGWITPFLSFLFLFIVYRVVYALYISPLRHLPGPFLARLTGAYSIILGLTGRLVEIALSDYDKYGDIYVRGPNNVVISNPSDARRILGTHSFPKSDHFKAMDVLNEQNSLSGRDIGFVKMRKRQTGQYFNSAYLARMEEAILTYGIRAIKENGNGTVEINYGNDFLLATFDTISGLAFGRKFNSLKNDDYSFCYQARDANLFLGICGVLPLLKYYPFSFGVQRLRTQFGRVMEIADGSIKHRRSSVANGEAKPADLLQAFIDAEDPKSKIRMSNVQIQGESFMFTLAGAAPSALTLTWIMQLLMLHPEIRARAVDEVRTQFTGDHLVSFADARKSLPYIEACVLEAQRLIPVVATRNPRVTPPSGITLQNHFIPGGTVISVCPHGLSKNKGVWKDPFKFDPERFLDNEDARRNFFGFSYGVRTCTGKQLAMMELLTITSNILKDYDLSLPSDYTHLGPDIKDKNGYPKVMDYIAYMVISPTNVDRDCRINVSKRSP</sequence>
<comment type="cofactor">
    <cofactor evidence="1 5">
        <name>heme</name>
        <dbReference type="ChEBI" id="CHEBI:30413"/>
    </cofactor>
</comment>
<dbReference type="Pfam" id="PF00067">
    <property type="entry name" value="p450"/>
    <property type="match status" value="1"/>
</dbReference>
<dbReference type="InterPro" id="IPR036396">
    <property type="entry name" value="Cyt_P450_sf"/>
</dbReference>
<dbReference type="GO" id="GO:0020037">
    <property type="term" value="F:heme binding"/>
    <property type="evidence" value="ECO:0007669"/>
    <property type="project" value="InterPro"/>
</dbReference>